<dbReference type="GO" id="GO:0015078">
    <property type="term" value="F:proton transmembrane transporter activity"/>
    <property type="evidence" value="ECO:0007669"/>
    <property type="project" value="InterPro"/>
</dbReference>
<evidence type="ECO:0000256" key="4">
    <source>
        <dbReference type="ARBA" id="ARBA00022448"/>
    </source>
</evidence>
<gene>
    <name evidence="14" type="primary">atp8</name>
</gene>
<keyword evidence="4 12" id="KW-0813">Transport</keyword>
<evidence type="ECO:0000256" key="9">
    <source>
        <dbReference type="ARBA" id="ARBA00023065"/>
    </source>
</evidence>
<dbReference type="AlphaFoldDB" id="A0A8K1TA89"/>
<evidence type="ECO:0000256" key="11">
    <source>
        <dbReference type="ARBA" id="ARBA00023136"/>
    </source>
</evidence>
<keyword evidence="9 12" id="KW-0406">Ion transport</keyword>
<keyword evidence="6 12" id="KW-0812">Transmembrane</keyword>
<keyword evidence="5 12" id="KW-0138">CF(0)</keyword>
<evidence type="ECO:0000256" key="8">
    <source>
        <dbReference type="ARBA" id="ARBA00022989"/>
    </source>
</evidence>
<dbReference type="Pfam" id="PF00895">
    <property type="entry name" value="ATP-synt_8"/>
    <property type="match status" value="1"/>
</dbReference>
<name>A0A8K1TA89_9NEOP</name>
<evidence type="ECO:0000313" key="14">
    <source>
        <dbReference type="EMBL" id="UGB90560.1"/>
    </source>
</evidence>
<protein>
    <recommendedName>
        <fullName evidence="12">ATP synthase complex subunit 8</fullName>
    </recommendedName>
</protein>
<dbReference type="InterPro" id="IPR001421">
    <property type="entry name" value="ATP8_metazoa"/>
</dbReference>
<accession>A0A8K1TA89</accession>
<reference evidence="14" key="1">
    <citation type="journal article" date="2021" name="Cladistics">
        <title>Similar pattern, different paths: tracing the biogeographical history of Megaloptera (Insecta: Neuropterida) using mitochondrial phylogenomics.</title>
        <authorList>
            <person name="Jiang Y."/>
            <person name="Yue L."/>
            <person name="Yang F."/>
            <person name="Gillung J.P."/>
            <person name="Winterton S.L."/>
            <person name="Price B.W."/>
            <person name="Contreras-Ramos A."/>
            <person name="Hayashi F."/>
            <person name="Aspoeck U."/>
            <person name="Aspoeck H."/>
            <person name="Yeates D.K."/>
            <person name="Yang D."/>
            <person name="Liu X."/>
        </authorList>
    </citation>
    <scope>NUCLEOTIDE SEQUENCE</scope>
    <source>
        <strain evidence="14">YL202001</strain>
    </source>
</reference>
<dbReference type="GO" id="GO:0031966">
    <property type="term" value="C:mitochondrial membrane"/>
    <property type="evidence" value="ECO:0007669"/>
    <property type="project" value="UniProtKB-SubCell"/>
</dbReference>
<evidence type="ECO:0000256" key="10">
    <source>
        <dbReference type="ARBA" id="ARBA00023128"/>
    </source>
</evidence>
<comment type="subunit">
    <text evidence="3">F-type ATPases have 2 components, CF(1) - the catalytic core - and CF(0) - the membrane proton channel.</text>
</comment>
<comment type="subcellular location">
    <subcellularLocation>
        <location evidence="1 12">Mitochondrion membrane</location>
        <topology evidence="1 12">Single-pass membrane protein</topology>
    </subcellularLocation>
</comment>
<evidence type="ECO:0000256" key="2">
    <source>
        <dbReference type="ARBA" id="ARBA00008892"/>
    </source>
</evidence>
<evidence type="ECO:0000256" key="7">
    <source>
        <dbReference type="ARBA" id="ARBA00022781"/>
    </source>
</evidence>
<sequence>MPQMAPLYWLFLFIFFFMLFILFNIMNYYNYNPLLPNKMNYSSKNLSLIWKW</sequence>
<organism evidence="14">
    <name type="scientific">Ilyobius sp</name>
    <dbReference type="NCBI Taxonomy" id="2901399"/>
    <lineage>
        <taxon>Eukaryota</taxon>
        <taxon>Metazoa</taxon>
        <taxon>Ecdysozoa</taxon>
        <taxon>Arthropoda</taxon>
        <taxon>Hexapoda</taxon>
        <taxon>Insecta</taxon>
        <taxon>Pterygota</taxon>
        <taxon>Neoptera</taxon>
        <taxon>Endopterygota</taxon>
        <taxon>Megaloptera</taxon>
        <taxon>Sialidae</taxon>
        <taxon>Ilyobius</taxon>
    </lineage>
</organism>
<dbReference type="GO" id="GO:0045259">
    <property type="term" value="C:proton-transporting ATP synthase complex"/>
    <property type="evidence" value="ECO:0007669"/>
    <property type="project" value="UniProtKB-KW"/>
</dbReference>
<evidence type="ECO:0000256" key="3">
    <source>
        <dbReference type="ARBA" id="ARBA00011291"/>
    </source>
</evidence>
<dbReference type="GO" id="GO:0015986">
    <property type="term" value="P:proton motive force-driven ATP synthesis"/>
    <property type="evidence" value="ECO:0007669"/>
    <property type="project" value="InterPro"/>
</dbReference>
<evidence type="ECO:0000256" key="6">
    <source>
        <dbReference type="ARBA" id="ARBA00022692"/>
    </source>
</evidence>
<keyword evidence="7 12" id="KW-0375">Hydrogen ion transport</keyword>
<keyword evidence="8 13" id="KW-1133">Transmembrane helix</keyword>
<evidence type="ECO:0000256" key="13">
    <source>
        <dbReference type="SAM" id="Phobius"/>
    </source>
</evidence>
<proteinExistence type="inferred from homology"/>
<comment type="similarity">
    <text evidence="2 12">Belongs to the ATPase protein 8 family.</text>
</comment>
<dbReference type="EMBL" id="MW632136">
    <property type="protein sequence ID" value="UGB90560.1"/>
    <property type="molecule type" value="Genomic_DNA"/>
</dbReference>
<evidence type="ECO:0000256" key="12">
    <source>
        <dbReference type="RuleBase" id="RU003661"/>
    </source>
</evidence>
<evidence type="ECO:0000256" key="5">
    <source>
        <dbReference type="ARBA" id="ARBA00022547"/>
    </source>
</evidence>
<feature type="transmembrane region" description="Helical" evidence="13">
    <location>
        <begin position="7"/>
        <end position="29"/>
    </location>
</feature>
<keyword evidence="11 13" id="KW-0472">Membrane</keyword>
<keyword evidence="10 12" id="KW-0496">Mitochondrion</keyword>
<geneLocation type="mitochondrion" evidence="14"/>
<evidence type="ECO:0000256" key="1">
    <source>
        <dbReference type="ARBA" id="ARBA00004304"/>
    </source>
</evidence>